<protein>
    <submittedName>
        <fullName evidence="6">GTPase</fullName>
    </submittedName>
</protein>
<evidence type="ECO:0000256" key="3">
    <source>
        <dbReference type="SAM" id="MobiDB-lite"/>
    </source>
</evidence>
<dbReference type="AlphaFoldDB" id="A0A163HG22"/>
<dbReference type="FunFam" id="3.40.50.300:FF:001425">
    <property type="entry name" value="Dynamin GTPase, putative"/>
    <property type="match status" value="1"/>
</dbReference>
<dbReference type="InterPro" id="IPR030381">
    <property type="entry name" value="G_DYNAMIN_dom"/>
</dbReference>
<dbReference type="GO" id="GO:0008017">
    <property type="term" value="F:microtubule binding"/>
    <property type="evidence" value="ECO:0007669"/>
    <property type="project" value="TreeGrafter"/>
</dbReference>
<proteinExistence type="predicted"/>
<dbReference type="Gene3D" id="1.20.120.1240">
    <property type="entry name" value="Dynamin, middle domain"/>
    <property type="match status" value="1"/>
</dbReference>
<dbReference type="GO" id="GO:0003924">
    <property type="term" value="F:GTPase activity"/>
    <property type="evidence" value="ECO:0007669"/>
    <property type="project" value="InterPro"/>
</dbReference>
<keyword evidence="2" id="KW-0342">GTP-binding</keyword>
<reference evidence="6 7" key="1">
    <citation type="journal article" date="2016" name="Sci. Rep.">
        <title>Draft genome sequencing and secretome analysis of fungal phytopathogen Ascochyta rabiei provides insight into the necrotrophic effector repertoire.</title>
        <authorList>
            <person name="Verma S."/>
            <person name="Gazara R.K."/>
            <person name="Nizam S."/>
            <person name="Parween S."/>
            <person name="Chattopadhyay D."/>
            <person name="Verma P.K."/>
        </authorList>
    </citation>
    <scope>NUCLEOTIDE SEQUENCE [LARGE SCALE GENOMIC DNA]</scope>
    <source>
        <strain evidence="6 7">ArDII</strain>
    </source>
</reference>
<dbReference type="SUPFAM" id="SSF52540">
    <property type="entry name" value="P-loop containing nucleoside triphosphate hydrolases"/>
    <property type="match status" value="1"/>
</dbReference>
<dbReference type="GO" id="GO:0048312">
    <property type="term" value="P:intracellular distribution of mitochondria"/>
    <property type="evidence" value="ECO:0007669"/>
    <property type="project" value="TreeGrafter"/>
</dbReference>
<dbReference type="InterPro" id="IPR000375">
    <property type="entry name" value="Dynamin_stalk"/>
</dbReference>
<dbReference type="Proteomes" id="UP000076837">
    <property type="component" value="Unassembled WGS sequence"/>
</dbReference>
<dbReference type="Pfam" id="PF01031">
    <property type="entry name" value="Dynamin_M"/>
    <property type="match status" value="2"/>
</dbReference>
<dbReference type="PRINTS" id="PR00195">
    <property type="entry name" value="DYNAMIN"/>
</dbReference>
<dbReference type="GO" id="GO:0005525">
    <property type="term" value="F:GTP binding"/>
    <property type="evidence" value="ECO:0007669"/>
    <property type="project" value="InterPro"/>
</dbReference>
<evidence type="ECO:0000259" key="5">
    <source>
        <dbReference type="PROSITE" id="PS51718"/>
    </source>
</evidence>
<dbReference type="InterPro" id="IPR045063">
    <property type="entry name" value="Dynamin_N"/>
</dbReference>
<dbReference type="SMART" id="SM00053">
    <property type="entry name" value="DYNc"/>
    <property type="match status" value="1"/>
</dbReference>
<dbReference type="InterPro" id="IPR022812">
    <property type="entry name" value="Dynamin"/>
</dbReference>
<dbReference type="GO" id="GO:0005874">
    <property type="term" value="C:microtubule"/>
    <property type="evidence" value="ECO:0007669"/>
    <property type="project" value="TreeGrafter"/>
</dbReference>
<dbReference type="GO" id="GO:0006897">
    <property type="term" value="P:endocytosis"/>
    <property type="evidence" value="ECO:0007669"/>
    <property type="project" value="TreeGrafter"/>
</dbReference>
<dbReference type="GO" id="GO:0016559">
    <property type="term" value="P:peroxisome fission"/>
    <property type="evidence" value="ECO:0007669"/>
    <property type="project" value="TreeGrafter"/>
</dbReference>
<dbReference type="Gene3D" id="3.40.50.300">
    <property type="entry name" value="P-loop containing nucleotide triphosphate hydrolases"/>
    <property type="match status" value="1"/>
</dbReference>
<evidence type="ECO:0000313" key="7">
    <source>
        <dbReference type="Proteomes" id="UP000076837"/>
    </source>
</evidence>
<evidence type="ECO:0000256" key="2">
    <source>
        <dbReference type="ARBA" id="ARBA00023134"/>
    </source>
</evidence>
<dbReference type="STRING" id="5454.A0A163HG22"/>
<dbReference type="Pfam" id="PF00350">
    <property type="entry name" value="Dynamin_N"/>
    <property type="match status" value="1"/>
</dbReference>
<sequence>MRSAPLTAARFQFFEPAASILNTSGVATGSTNGHNSPVHQRLISTTPNETTFSRSRMNSPQEEWVPVTQKDATGLIRLQMNGSSRRLNQIDQIRAKGVGDHISLPQLVVCGDQSAGKSSVLEGITGVPFPRQDGVCTRFATEIILRHCPNRNEIVAKILPAASRSEEERFRMTSFERQLTGFDDLPQVIKEASALMGIRDCTDPKLDSPAFTADVLRLEVIGDTGLHLTVVDLPGLISVSENIEDMRTVECLVDGYLESSRTIILAVVPASNDIDTQGIIQRARKFDKNGVRTVGIITKPDLINKGTESRVASLAKNSDRVKLKLGFFLLKNPSPLEISNGLLWEERQQQETQFFSSSPWKEQNLDKTRVGIDNLRSFLQQLLDNHIEQELPKVRKEIESLLRTTEHELAHIGPERSSVSQIRMFLTQTSMEFFNLTKAAIDGNYGGRDSVFFTRTTKPDTRLRARIHMVNEQFAACMRTKAAKRRLKDSVQEDSESSQSGISEESEGDAPKQQISVSKKNLMKWVKKIYLNSRGRELPGTYNHMVLSELFHEQSSRWGDISRDHLLTVSSMVDKFVRAALDHIIVDDQVRSNVKRLVQKSLDVSLEKARNELRNILSDEKAHPITYNHYYTNNIQNARADAAKKGLQASMDHAIANDWNGKLHVSNTTVDMNKLCSSLKNRIVVDMTEQACEESLEALNAYYKVAMKTFVDNVCRQVIERHLINGLVTAFDPVRVGELPDDELFQIAAESHHVHARRSDLQALKIAFEESIQELRD</sequence>
<dbReference type="PANTHER" id="PTHR11566:SF21">
    <property type="entry name" value="DYNAMIN RELATED PROTEIN 1, ISOFORM A"/>
    <property type="match status" value="1"/>
</dbReference>
<evidence type="ECO:0000259" key="4">
    <source>
        <dbReference type="PROSITE" id="PS51388"/>
    </source>
</evidence>
<dbReference type="InterPro" id="IPR001401">
    <property type="entry name" value="Dynamin_GTPase"/>
</dbReference>
<dbReference type="GO" id="GO:0016020">
    <property type="term" value="C:membrane"/>
    <property type="evidence" value="ECO:0007669"/>
    <property type="project" value="TreeGrafter"/>
</dbReference>
<gene>
    <name evidence="6" type="ORF">ST47_g3579</name>
</gene>
<evidence type="ECO:0000313" key="6">
    <source>
        <dbReference type="EMBL" id="KZM25277.1"/>
    </source>
</evidence>
<dbReference type="PANTHER" id="PTHR11566">
    <property type="entry name" value="DYNAMIN"/>
    <property type="match status" value="1"/>
</dbReference>
<feature type="domain" description="GED" evidence="4">
    <location>
        <begin position="692"/>
        <end position="777"/>
    </location>
</feature>
<organism evidence="6 7">
    <name type="scientific">Didymella rabiei</name>
    <name type="common">Chickpea ascochyta blight fungus</name>
    <name type="synonym">Mycosphaerella rabiei</name>
    <dbReference type="NCBI Taxonomy" id="5454"/>
    <lineage>
        <taxon>Eukaryota</taxon>
        <taxon>Fungi</taxon>
        <taxon>Dikarya</taxon>
        <taxon>Ascomycota</taxon>
        <taxon>Pezizomycotina</taxon>
        <taxon>Dothideomycetes</taxon>
        <taxon>Pleosporomycetidae</taxon>
        <taxon>Pleosporales</taxon>
        <taxon>Pleosporineae</taxon>
        <taxon>Didymellaceae</taxon>
        <taxon>Ascochyta</taxon>
    </lineage>
</organism>
<keyword evidence="7" id="KW-1185">Reference proteome</keyword>
<dbReference type="PROSITE" id="PS51388">
    <property type="entry name" value="GED"/>
    <property type="match status" value="1"/>
</dbReference>
<comment type="caution">
    <text evidence="6">The sequence shown here is derived from an EMBL/GenBank/DDBJ whole genome shotgun (WGS) entry which is preliminary data.</text>
</comment>
<dbReference type="GO" id="GO:0005739">
    <property type="term" value="C:mitochondrion"/>
    <property type="evidence" value="ECO:0007669"/>
    <property type="project" value="TreeGrafter"/>
</dbReference>
<feature type="domain" description="Dynamin-type G" evidence="5">
    <location>
        <begin position="101"/>
        <end position="392"/>
    </location>
</feature>
<accession>A0A163HG22</accession>
<dbReference type="GO" id="GO:0000266">
    <property type="term" value="P:mitochondrial fission"/>
    <property type="evidence" value="ECO:0007669"/>
    <property type="project" value="TreeGrafter"/>
</dbReference>
<evidence type="ECO:0000256" key="1">
    <source>
        <dbReference type="ARBA" id="ARBA00022741"/>
    </source>
</evidence>
<dbReference type="PROSITE" id="PS51718">
    <property type="entry name" value="G_DYNAMIN_2"/>
    <property type="match status" value="1"/>
</dbReference>
<dbReference type="InterPro" id="IPR020850">
    <property type="entry name" value="GED_dom"/>
</dbReference>
<name>A0A163HG22_DIDRA</name>
<feature type="region of interest" description="Disordered" evidence="3">
    <location>
        <begin position="485"/>
        <end position="514"/>
    </location>
</feature>
<keyword evidence="1" id="KW-0547">Nucleotide-binding</keyword>
<dbReference type="EMBL" id="JYNV01000130">
    <property type="protein sequence ID" value="KZM25277.1"/>
    <property type="molecule type" value="Genomic_DNA"/>
</dbReference>
<dbReference type="InterPro" id="IPR027417">
    <property type="entry name" value="P-loop_NTPase"/>
</dbReference>
<dbReference type="CDD" id="cd08771">
    <property type="entry name" value="DLP_1"/>
    <property type="match status" value="1"/>
</dbReference>